<dbReference type="Gene3D" id="3.40.630.10">
    <property type="entry name" value="Zn peptidases"/>
    <property type="match status" value="1"/>
</dbReference>
<evidence type="ECO:0000256" key="1">
    <source>
        <dbReference type="ARBA" id="ARBA00022670"/>
    </source>
</evidence>
<keyword evidence="2" id="KW-0479">Metal-binding</keyword>
<dbReference type="PANTHER" id="PTHR43270">
    <property type="entry name" value="BETA-ALA-HIS DIPEPTIDASE"/>
    <property type="match status" value="1"/>
</dbReference>
<dbReference type="AlphaFoldDB" id="A0A0C2FBG0"/>
<dbReference type="GO" id="GO:0046872">
    <property type="term" value="F:metal ion binding"/>
    <property type="evidence" value="ECO:0007669"/>
    <property type="project" value="UniProtKB-KW"/>
</dbReference>
<name>A0A0C2FBG0_9ACTN</name>
<evidence type="ECO:0000259" key="4">
    <source>
        <dbReference type="Pfam" id="PF07687"/>
    </source>
</evidence>
<evidence type="ECO:0000313" key="6">
    <source>
        <dbReference type="Proteomes" id="UP000031675"/>
    </source>
</evidence>
<accession>A0A0C2FBG0</accession>
<reference evidence="6" key="1">
    <citation type="journal article" date="2015" name="Chem. Biol.">
        <title>Structure, bioactivity, and resistance mechanism of streptomonomicin, an unusual lasso Peptide from an understudied halophilic actinomycete.</title>
        <authorList>
            <person name="Metelev M."/>
            <person name="Tietz J.I."/>
            <person name="Melby J.O."/>
            <person name="Blair P.M."/>
            <person name="Zhu L."/>
            <person name="Livnat I."/>
            <person name="Severinov K."/>
            <person name="Mitchell D.A."/>
        </authorList>
    </citation>
    <scope>NUCLEOTIDE SEQUENCE [LARGE SCALE GENOMIC DNA]</scope>
    <source>
        <strain evidence="6">YIM 90003</strain>
    </source>
</reference>
<dbReference type="PANTHER" id="PTHR43270:SF12">
    <property type="entry name" value="SUCCINYL-DIAMINOPIMELATE DESUCCINYLASE"/>
    <property type="match status" value="1"/>
</dbReference>
<dbReference type="Proteomes" id="UP000031675">
    <property type="component" value="Unassembled WGS sequence"/>
</dbReference>
<keyword evidence="1" id="KW-0645">Protease</keyword>
<dbReference type="SUPFAM" id="SSF53187">
    <property type="entry name" value="Zn-dependent exopeptidases"/>
    <property type="match status" value="1"/>
</dbReference>
<organism evidence="5 6">
    <name type="scientific">Streptomonospora alba</name>
    <dbReference type="NCBI Taxonomy" id="183763"/>
    <lineage>
        <taxon>Bacteria</taxon>
        <taxon>Bacillati</taxon>
        <taxon>Actinomycetota</taxon>
        <taxon>Actinomycetes</taxon>
        <taxon>Streptosporangiales</taxon>
        <taxon>Nocardiopsidaceae</taxon>
        <taxon>Streptomonospora</taxon>
    </lineage>
</organism>
<dbReference type="EMBL" id="JROO01000065">
    <property type="protein sequence ID" value="KIH96464.1"/>
    <property type="molecule type" value="Genomic_DNA"/>
</dbReference>
<dbReference type="GO" id="GO:0006508">
    <property type="term" value="P:proteolysis"/>
    <property type="evidence" value="ECO:0007669"/>
    <property type="project" value="UniProtKB-KW"/>
</dbReference>
<keyword evidence="6" id="KW-1185">Reference proteome</keyword>
<dbReference type="Gene3D" id="3.30.70.360">
    <property type="match status" value="1"/>
</dbReference>
<keyword evidence="3" id="KW-0378">Hydrolase</keyword>
<dbReference type="NCBIfam" id="NF005914">
    <property type="entry name" value="PRK07907.1"/>
    <property type="match status" value="1"/>
</dbReference>
<comment type="caution">
    <text evidence="5">The sequence shown here is derived from an EMBL/GenBank/DDBJ whole genome shotgun (WGS) entry which is preliminary data.</text>
</comment>
<protein>
    <submittedName>
        <fullName evidence="5">Peptidase M20</fullName>
    </submittedName>
</protein>
<dbReference type="OrthoDB" id="9761532at2"/>
<dbReference type="NCBIfam" id="NF006579">
    <property type="entry name" value="PRK09104.1"/>
    <property type="match status" value="1"/>
</dbReference>
<gene>
    <name evidence="5" type="ORF">LP52_24690</name>
</gene>
<proteinExistence type="predicted"/>
<dbReference type="STRING" id="183763.LP52_24690"/>
<evidence type="ECO:0000256" key="2">
    <source>
        <dbReference type="ARBA" id="ARBA00022723"/>
    </source>
</evidence>
<dbReference type="InterPro" id="IPR002933">
    <property type="entry name" value="Peptidase_M20"/>
</dbReference>
<evidence type="ECO:0000256" key="3">
    <source>
        <dbReference type="ARBA" id="ARBA00022801"/>
    </source>
</evidence>
<dbReference type="Pfam" id="PF07687">
    <property type="entry name" value="M20_dimer"/>
    <property type="match status" value="1"/>
</dbReference>
<sequence length="462" mass="48791">MDVRGYVEEHRGEFVAALKEWAAIPSVSADPGHHGDVRSSAEWLRDHLAATGFPTVEIWESGGMPAVFAEWPAADPGAPVVLVYGHHDVQPARAADGWDTEPFLPEERGDRLIGRGTSDDKGQVLFHALGVRAALAASGASAPPVTLRMLIEGEEESGSPHFAELLESNRDRVACDVVVVSDTTMWSAEVPSMCVGMRGLTDCEISITGPETDVHSGSFGGAVPNPARTMADLLSALHDDGGRVAVPGFYDGVAEISGEERDLIAKLPFDEAEWLRTAGSPAASGEAGYSTLERIWVRPTAEINGMWSGHTGSGTKTIVPHSAHAKVSFRLVPGQEPAHVQERVSAFVADRVPAGMRAEVDFGGPGVRACASDIGSPAVRAARSAMERAFGTEVLFTREGGSGPEADIAEILGAPLVFVAVGLDEDRIHAPNEKVEIPLLLKGAESAAYLWEQLGAHRSAPG</sequence>
<dbReference type="GO" id="GO:0008233">
    <property type="term" value="F:peptidase activity"/>
    <property type="evidence" value="ECO:0007669"/>
    <property type="project" value="UniProtKB-KW"/>
</dbReference>
<evidence type="ECO:0000313" key="5">
    <source>
        <dbReference type="EMBL" id="KIH96464.1"/>
    </source>
</evidence>
<feature type="domain" description="Peptidase M20 dimerisation" evidence="4">
    <location>
        <begin position="196"/>
        <end position="353"/>
    </location>
</feature>
<dbReference type="InterPro" id="IPR011650">
    <property type="entry name" value="Peptidase_M20_dimer"/>
</dbReference>
<dbReference type="InterPro" id="IPR051458">
    <property type="entry name" value="Cyt/Met_Dipeptidase"/>
</dbReference>
<dbReference type="RefSeq" id="WP_040276816.1">
    <property type="nucleotide sequence ID" value="NZ_JROO01000065.1"/>
</dbReference>
<dbReference type="Pfam" id="PF01546">
    <property type="entry name" value="Peptidase_M20"/>
    <property type="match status" value="1"/>
</dbReference>
<dbReference type="NCBIfam" id="NF006053">
    <property type="entry name" value="PRK08201.1"/>
    <property type="match status" value="1"/>
</dbReference>